<evidence type="ECO:0008006" key="3">
    <source>
        <dbReference type="Google" id="ProtNLM"/>
    </source>
</evidence>
<dbReference type="PANTHER" id="PTHR43235:SF1">
    <property type="entry name" value="GLUTAMINE AMIDOTRANSFERASE PB2B2.05-RELATED"/>
    <property type="match status" value="1"/>
</dbReference>
<dbReference type="EMBL" id="VUMV01000006">
    <property type="protein sequence ID" value="MST82504.1"/>
    <property type="molecule type" value="Genomic_DNA"/>
</dbReference>
<dbReference type="GO" id="GO:0005829">
    <property type="term" value="C:cytosol"/>
    <property type="evidence" value="ECO:0007669"/>
    <property type="project" value="TreeGrafter"/>
</dbReference>
<protein>
    <recommendedName>
        <fullName evidence="3">Glutamine amidotransferase</fullName>
    </recommendedName>
</protein>
<dbReference type="InterPro" id="IPR044668">
    <property type="entry name" value="PuuD-like"/>
</dbReference>
<dbReference type="AlphaFoldDB" id="A0A7X2P956"/>
<dbReference type="Pfam" id="PF07722">
    <property type="entry name" value="Peptidase_C26"/>
    <property type="match status" value="1"/>
</dbReference>
<accession>A0A7X2P956</accession>
<dbReference type="SUPFAM" id="SSF52317">
    <property type="entry name" value="Class I glutamine amidotransferase-like"/>
    <property type="match status" value="1"/>
</dbReference>
<sequence length="244" mass="27358">MMIRRKKWISFLVVVLVLLFCVPLGSHVRYRKPVIAVVASASGNLGQILVHVLNQYGADARLVDNNRGSVRDYDALVIPGGEDVDPAFYGQANMSSRNLNPNEDRLQMEAVRTFVQAKKPVLGICRGSQIINVALGGTLRQQIDGHMKAMRKVDIWKSSTFRCVLGRDYNGMHYHHQCIDKLADGLISTQADAVDGCLEGFQHQSLPVYGFQWHPEMTESSKRAVFRFFVHICELSESDGTPFH</sequence>
<evidence type="ECO:0000313" key="2">
    <source>
        <dbReference type="Proteomes" id="UP000466864"/>
    </source>
</evidence>
<keyword evidence="2" id="KW-1185">Reference proteome</keyword>
<dbReference type="PROSITE" id="PS51273">
    <property type="entry name" value="GATASE_TYPE_1"/>
    <property type="match status" value="1"/>
</dbReference>
<dbReference type="Gene3D" id="3.40.50.880">
    <property type="match status" value="1"/>
</dbReference>
<dbReference type="InterPro" id="IPR011697">
    <property type="entry name" value="Peptidase_C26"/>
</dbReference>
<dbReference type="InterPro" id="IPR029062">
    <property type="entry name" value="Class_I_gatase-like"/>
</dbReference>
<dbReference type="GO" id="GO:0033969">
    <property type="term" value="F:gamma-glutamyl-gamma-aminobutyrate hydrolase activity"/>
    <property type="evidence" value="ECO:0007669"/>
    <property type="project" value="TreeGrafter"/>
</dbReference>
<comment type="caution">
    <text evidence="1">The sequence shown here is derived from an EMBL/GenBank/DDBJ whole genome shotgun (WGS) entry which is preliminary data.</text>
</comment>
<organism evidence="1 2">
    <name type="scientific">Bilifractor porci</name>
    <dbReference type="NCBI Taxonomy" id="2606636"/>
    <lineage>
        <taxon>Bacteria</taxon>
        <taxon>Bacillati</taxon>
        <taxon>Bacillota</taxon>
        <taxon>Clostridia</taxon>
        <taxon>Lachnospirales</taxon>
        <taxon>Lachnospiraceae</taxon>
        <taxon>Bilifractor</taxon>
    </lineage>
</organism>
<dbReference type="PANTHER" id="PTHR43235">
    <property type="entry name" value="GLUTAMINE AMIDOTRANSFERASE PB2B2.05-RELATED"/>
    <property type="match status" value="1"/>
</dbReference>
<dbReference type="Proteomes" id="UP000466864">
    <property type="component" value="Unassembled WGS sequence"/>
</dbReference>
<proteinExistence type="predicted"/>
<evidence type="ECO:0000313" key="1">
    <source>
        <dbReference type="EMBL" id="MST82504.1"/>
    </source>
</evidence>
<dbReference type="GO" id="GO:0006598">
    <property type="term" value="P:polyamine catabolic process"/>
    <property type="evidence" value="ECO:0007669"/>
    <property type="project" value="TreeGrafter"/>
</dbReference>
<name>A0A7X2P956_9FIRM</name>
<reference evidence="1 2" key="1">
    <citation type="submission" date="2019-08" db="EMBL/GenBank/DDBJ databases">
        <title>In-depth cultivation of the pig gut microbiome towards novel bacterial diversity and tailored functional studies.</title>
        <authorList>
            <person name="Wylensek D."/>
            <person name="Hitch T.C.A."/>
            <person name="Clavel T."/>
        </authorList>
    </citation>
    <scope>NUCLEOTIDE SEQUENCE [LARGE SCALE GENOMIC DNA]</scope>
    <source>
        <strain evidence="1 2">Oil+RF-744-WCA-WT-13</strain>
    </source>
</reference>
<gene>
    <name evidence="1" type="ORF">FYJ60_09270</name>
</gene>
<dbReference type="RefSeq" id="WP_154458413.1">
    <property type="nucleotide sequence ID" value="NZ_VUMV01000006.1"/>
</dbReference>